<evidence type="ECO:0000313" key="2">
    <source>
        <dbReference type="Proteomes" id="UP000622687"/>
    </source>
</evidence>
<keyword evidence="2" id="KW-1185">Reference proteome</keyword>
<gene>
    <name evidence="1" type="ORF">I6U51_07315</name>
</gene>
<reference evidence="1" key="1">
    <citation type="submission" date="2020-12" db="EMBL/GenBank/DDBJ databases">
        <title>Clostridium thailandense sp. nov., a novel acetogenic bacterium isolated from peat land soil in Thailand.</title>
        <authorList>
            <person name="Chaikitkaew S."/>
            <person name="Birkeland N.K."/>
        </authorList>
    </citation>
    <scope>NUCLEOTIDE SEQUENCE</scope>
    <source>
        <strain evidence="1">DSM 17425</strain>
    </source>
</reference>
<evidence type="ECO:0000313" key="1">
    <source>
        <dbReference type="EMBL" id="MBI6872519.1"/>
    </source>
</evidence>
<dbReference type="Proteomes" id="UP000622687">
    <property type="component" value="Unassembled WGS sequence"/>
</dbReference>
<name>A0A934M0T7_9CLOT</name>
<dbReference type="RefSeq" id="WP_211142025.1">
    <property type="nucleotide sequence ID" value="NZ_JAEEGB010000007.1"/>
</dbReference>
<comment type="caution">
    <text evidence="1">The sequence shown here is derived from an EMBL/GenBank/DDBJ whole genome shotgun (WGS) entry which is preliminary data.</text>
</comment>
<accession>A0A934M0T7</accession>
<proteinExistence type="predicted"/>
<dbReference type="AlphaFoldDB" id="A0A934M0T7"/>
<dbReference type="EMBL" id="JAEEGB010000007">
    <property type="protein sequence ID" value="MBI6872519.1"/>
    <property type="molecule type" value="Genomic_DNA"/>
</dbReference>
<sequence length="64" mass="7112">MFPSFSTLKTFSQSKACVLDDLRTFVKLAMLRQLEGAKVVLKPFTKTGTKFLNLPSALEAYPSV</sequence>
<organism evidence="1 2">
    <name type="scientific">Clostridium aciditolerans</name>
    <dbReference type="NCBI Taxonomy" id="339861"/>
    <lineage>
        <taxon>Bacteria</taxon>
        <taxon>Bacillati</taxon>
        <taxon>Bacillota</taxon>
        <taxon>Clostridia</taxon>
        <taxon>Eubacteriales</taxon>
        <taxon>Clostridiaceae</taxon>
        <taxon>Clostridium</taxon>
    </lineage>
</organism>
<protein>
    <submittedName>
        <fullName evidence="1">Uncharacterized protein</fullName>
    </submittedName>
</protein>